<dbReference type="OrthoDB" id="9807797at2"/>
<name>A0A4D7JHK5_9BACT</name>
<evidence type="ECO:0000313" key="5">
    <source>
        <dbReference type="EMBL" id="QCK14187.1"/>
    </source>
</evidence>
<dbReference type="RefSeq" id="WP_137089781.1">
    <property type="nucleotide sequence ID" value="NZ_CP028923.1"/>
</dbReference>
<dbReference type="Gene3D" id="2.40.100.10">
    <property type="entry name" value="Cyclophilin-like"/>
    <property type="match status" value="2"/>
</dbReference>
<dbReference type="InterPro" id="IPR002130">
    <property type="entry name" value="Cyclophilin-type_PPIase_dom"/>
</dbReference>
<reference evidence="5 6" key="1">
    <citation type="submission" date="2018-04" db="EMBL/GenBank/DDBJ databases">
        <title>Complete genome uncultured novel isolate.</title>
        <authorList>
            <person name="Merlino G."/>
        </authorList>
    </citation>
    <scope>NUCLEOTIDE SEQUENCE [LARGE SCALE GENOMIC DNA]</scope>
    <source>
        <strain evidence="6">R1DC9</strain>
    </source>
</reference>
<evidence type="ECO:0000256" key="1">
    <source>
        <dbReference type="ARBA" id="ARBA00013194"/>
    </source>
</evidence>
<evidence type="ECO:0000313" key="6">
    <source>
        <dbReference type="Proteomes" id="UP000298616"/>
    </source>
</evidence>
<evidence type="ECO:0000259" key="4">
    <source>
        <dbReference type="PROSITE" id="PS50072"/>
    </source>
</evidence>
<proteinExistence type="predicted"/>
<dbReference type="PANTHER" id="PTHR45625:SF4">
    <property type="entry name" value="PEPTIDYLPROLYL ISOMERASE DOMAIN AND WD REPEAT-CONTAINING PROTEIN 1"/>
    <property type="match status" value="1"/>
</dbReference>
<accession>A0A4D7JHK5</accession>
<dbReference type="PROSITE" id="PS50072">
    <property type="entry name" value="CSA_PPIASE_2"/>
    <property type="match status" value="1"/>
</dbReference>
<evidence type="ECO:0000256" key="3">
    <source>
        <dbReference type="ARBA" id="ARBA00023235"/>
    </source>
</evidence>
<dbReference type="GO" id="GO:0003755">
    <property type="term" value="F:peptidyl-prolyl cis-trans isomerase activity"/>
    <property type="evidence" value="ECO:0007669"/>
    <property type="project" value="UniProtKB-KW"/>
</dbReference>
<keyword evidence="6" id="KW-1185">Reference proteome</keyword>
<dbReference type="AlphaFoldDB" id="A0A4D7JHK5"/>
<dbReference type="EC" id="5.2.1.8" evidence="1"/>
<dbReference type="EMBL" id="CP028923">
    <property type="protein sequence ID" value="QCK14187.1"/>
    <property type="molecule type" value="Genomic_DNA"/>
</dbReference>
<dbReference type="CDD" id="cd00317">
    <property type="entry name" value="cyclophilin"/>
    <property type="match status" value="1"/>
</dbReference>
<dbReference type="PROSITE" id="PS51257">
    <property type="entry name" value="PROKAR_LIPOPROTEIN"/>
    <property type="match status" value="1"/>
</dbReference>
<keyword evidence="3" id="KW-0413">Isomerase</keyword>
<keyword evidence="2" id="KW-0697">Rotamase</keyword>
<dbReference type="SUPFAM" id="SSF50891">
    <property type="entry name" value="Cyclophilin-like"/>
    <property type="match status" value="2"/>
</dbReference>
<dbReference type="PANTHER" id="PTHR45625">
    <property type="entry name" value="PEPTIDYL-PROLYL CIS-TRANS ISOMERASE-RELATED"/>
    <property type="match status" value="1"/>
</dbReference>
<sequence>MRISNLSLIILFLFSLFSACDGLYEQENPVVVMHTELGDMKFILFDETEKHKENFVELAKEGFYDKTSFHRIISEQMAQGGDPNTKDEDRFNDGMGGPGYKLPAEIFPEIIHRKGALVSARIIGKDREERSAHGSQFFIVYGKKWNNSMLDSLATARTREQQDYYIAKFLGDSVNTEIRDRLIELSNKRDSSRFKSVTDSIREEVIARYDLVPIEYSTEARTVYETHGGMPEWDGEFTVFGQLIDGFDTFEKLMNAKTGPNGKPEEDLVISVEIFNENEIALPENYKKYLPDEN</sequence>
<protein>
    <recommendedName>
        <fullName evidence="1">peptidylprolyl isomerase</fullName>
        <ecNumber evidence="1">5.2.1.8</ecNumber>
    </recommendedName>
</protein>
<organism evidence="5 6">
    <name type="scientific">Mangrovivirga cuniculi</name>
    <dbReference type="NCBI Taxonomy" id="2715131"/>
    <lineage>
        <taxon>Bacteria</taxon>
        <taxon>Pseudomonadati</taxon>
        <taxon>Bacteroidota</taxon>
        <taxon>Cytophagia</taxon>
        <taxon>Cytophagales</taxon>
        <taxon>Mangrovivirgaceae</taxon>
        <taxon>Mangrovivirga</taxon>
    </lineage>
</organism>
<dbReference type="KEGG" id="fpf:DCC35_05225"/>
<dbReference type="InterPro" id="IPR044666">
    <property type="entry name" value="Cyclophilin_A-like"/>
</dbReference>
<evidence type="ECO:0000256" key="2">
    <source>
        <dbReference type="ARBA" id="ARBA00023110"/>
    </source>
</evidence>
<gene>
    <name evidence="5" type="ORF">DCC35_05225</name>
</gene>
<dbReference type="Pfam" id="PF00160">
    <property type="entry name" value="Pro_isomerase"/>
    <property type="match status" value="2"/>
</dbReference>
<dbReference type="InterPro" id="IPR029000">
    <property type="entry name" value="Cyclophilin-like_dom_sf"/>
</dbReference>
<feature type="domain" description="PPIase cyclophilin-type" evidence="4">
    <location>
        <begin position="27"/>
        <end position="271"/>
    </location>
</feature>
<dbReference type="Proteomes" id="UP000298616">
    <property type="component" value="Chromosome"/>
</dbReference>